<dbReference type="Proteomes" id="UP001169719">
    <property type="component" value="Unassembled WGS sequence"/>
</dbReference>
<dbReference type="NCBIfam" id="TIGR01494">
    <property type="entry name" value="ATPase_P-type"/>
    <property type="match status" value="1"/>
</dbReference>
<evidence type="ECO:0000256" key="14">
    <source>
        <dbReference type="ARBA" id="ARBA00022842"/>
    </source>
</evidence>
<feature type="domain" description="HMA" evidence="25">
    <location>
        <begin position="156"/>
        <end position="221"/>
    </location>
</feature>
<evidence type="ECO:0000256" key="16">
    <source>
        <dbReference type="ARBA" id="ARBA00022989"/>
    </source>
</evidence>
<dbReference type="InterPro" id="IPR006121">
    <property type="entry name" value="HMA_dom"/>
</dbReference>
<keyword evidence="18" id="KW-0406">Ion transport</keyword>
<dbReference type="InterPro" id="IPR036412">
    <property type="entry name" value="HAD-like_sf"/>
</dbReference>
<evidence type="ECO:0000256" key="8">
    <source>
        <dbReference type="ARBA" id="ARBA00022692"/>
    </source>
</evidence>
<feature type="transmembrane region" description="Helical" evidence="23">
    <location>
        <begin position="313"/>
        <end position="335"/>
    </location>
</feature>
<dbReference type="InterPro" id="IPR008250">
    <property type="entry name" value="ATPase_P-typ_transduc_dom_A_sf"/>
</dbReference>
<keyword evidence="27" id="KW-1185">Reference proteome</keyword>
<feature type="transmembrane region" description="Helical" evidence="23">
    <location>
        <begin position="341"/>
        <end position="360"/>
    </location>
</feature>
<dbReference type="InterPro" id="IPR023298">
    <property type="entry name" value="ATPase_P-typ_TM_dom_sf"/>
</dbReference>
<evidence type="ECO:0000256" key="6">
    <source>
        <dbReference type="ARBA" id="ARBA00022475"/>
    </source>
</evidence>
<keyword evidence="9 23" id="KW-0479">Metal-binding</keyword>
<evidence type="ECO:0000256" key="18">
    <source>
        <dbReference type="ARBA" id="ARBA00023065"/>
    </source>
</evidence>
<keyword evidence="8 23" id="KW-0812">Transmembrane</keyword>
<protein>
    <recommendedName>
        <fullName evidence="4">Copper-exporting P-type ATPase</fullName>
        <ecNumber evidence="3">7.2.2.8</ecNumber>
    </recommendedName>
    <alternativeName>
        <fullName evidence="20">Copper-exporting P-type ATPase A</fullName>
    </alternativeName>
    <alternativeName>
        <fullName evidence="21">Cu(+)-exporting ATPase</fullName>
    </alternativeName>
</protein>
<dbReference type="RefSeq" id="WP_289960760.1">
    <property type="nucleotide sequence ID" value="NZ_JAUEOZ010000001.1"/>
</dbReference>
<dbReference type="EC" id="7.2.2.8" evidence="3"/>
<dbReference type="InterPro" id="IPR023214">
    <property type="entry name" value="HAD_sf"/>
</dbReference>
<keyword evidence="7" id="KW-0597">Phosphoprotein</keyword>
<evidence type="ECO:0000256" key="17">
    <source>
        <dbReference type="ARBA" id="ARBA00023008"/>
    </source>
</evidence>
<evidence type="ECO:0000256" key="3">
    <source>
        <dbReference type="ARBA" id="ARBA00012517"/>
    </source>
</evidence>
<evidence type="ECO:0000256" key="1">
    <source>
        <dbReference type="ARBA" id="ARBA00004651"/>
    </source>
</evidence>
<comment type="subcellular location">
    <subcellularLocation>
        <location evidence="1">Cell membrane</location>
        <topology evidence="1">Multi-pass membrane protein</topology>
    </subcellularLocation>
</comment>
<dbReference type="Pfam" id="PF00122">
    <property type="entry name" value="E1-E2_ATPase"/>
    <property type="match status" value="1"/>
</dbReference>
<evidence type="ECO:0000256" key="22">
    <source>
        <dbReference type="ARBA" id="ARBA00049289"/>
    </source>
</evidence>
<dbReference type="PROSITE" id="PS01047">
    <property type="entry name" value="HMA_1"/>
    <property type="match status" value="1"/>
</dbReference>
<comment type="catalytic activity">
    <reaction evidence="22">
        <text>Cu(+)(in) + ATP + H2O = Cu(+)(out) + ADP + phosphate + H(+)</text>
        <dbReference type="Rhea" id="RHEA:25792"/>
        <dbReference type="ChEBI" id="CHEBI:15377"/>
        <dbReference type="ChEBI" id="CHEBI:15378"/>
        <dbReference type="ChEBI" id="CHEBI:30616"/>
        <dbReference type="ChEBI" id="CHEBI:43474"/>
        <dbReference type="ChEBI" id="CHEBI:49552"/>
        <dbReference type="ChEBI" id="CHEBI:456216"/>
        <dbReference type="EC" id="7.2.2.8"/>
    </reaction>
</comment>
<evidence type="ECO:0000313" key="27">
    <source>
        <dbReference type="Proteomes" id="UP001169719"/>
    </source>
</evidence>
<dbReference type="Pfam" id="PF00702">
    <property type="entry name" value="Hydrolase"/>
    <property type="match status" value="1"/>
</dbReference>
<dbReference type="InterPro" id="IPR059000">
    <property type="entry name" value="ATPase_P-type_domA"/>
</dbReference>
<keyword evidence="5" id="KW-0813">Transport</keyword>
<dbReference type="InterPro" id="IPR044492">
    <property type="entry name" value="P_typ_ATPase_HD_dom"/>
</dbReference>
<evidence type="ECO:0000256" key="10">
    <source>
        <dbReference type="ARBA" id="ARBA00022737"/>
    </source>
</evidence>
<proteinExistence type="inferred from homology"/>
<evidence type="ECO:0000256" key="24">
    <source>
        <dbReference type="SAM" id="MobiDB-lite"/>
    </source>
</evidence>
<gene>
    <name evidence="26" type="ORF">QWJ08_03870</name>
</gene>
<dbReference type="NCBIfam" id="TIGR01525">
    <property type="entry name" value="ATPase-IB_hvy"/>
    <property type="match status" value="1"/>
</dbReference>
<dbReference type="InterPro" id="IPR017969">
    <property type="entry name" value="Heavy-metal-associated_CS"/>
</dbReference>
<dbReference type="PROSITE" id="PS50846">
    <property type="entry name" value="HMA_2"/>
    <property type="match status" value="1"/>
</dbReference>
<organism evidence="26 27">
    <name type="scientific">Vibrio agarivorans</name>
    <dbReference type="NCBI Taxonomy" id="153622"/>
    <lineage>
        <taxon>Bacteria</taxon>
        <taxon>Pseudomonadati</taxon>
        <taxon>Pseudomonadota</taxon>
        <taxon>Gammaproteobacteria</taxon>
        <taxon>Vibrionales</taxon>
        <taxon>Vibrionaceae</taxon>
        <taxon>Vibrio</taxon>
    </lineage>
</organism>
<dbReference type="SUPFAM" id="SSF81665">
    <property type="entry name" value="Calcium ATPase, transmembrane domain M"/>
    <property type="match status" value="1"/>
</dbReference>
<dbReference type="CDD" id="cd02094">
    <property type="entry name" value="P-type_ATPase_Cu-like"/>
    <property type="match status" value="1"/>
</dbReference>
<dbReference type="Gene3D" id="3.40.50.1000">
    <property type="entry name" value="HAD superfamily/HAD-like"/>
    <property type="match status" value="1"/>
</dbReference>
<dbReference type="EMBL" id="JAUEOZ010000001">
    <property type="protein sequence ID" value="MDN2480535.1"/>
    <property type="molecule type" value="Genomic_DNA"/>
</dbReference>
<keyword evidence="10" id="KW-0677">Repeat</keyword>
<keyword evidence="13 23" id="KW-0067">ATP-binding</keyword>
<evidence type="ECO:0000256" key="9">
    <source>
        <dbReference type="ARBA" id="ARBA00022723"/>
    </source>
</evidence>
<dbReference type="SFLD" id="SFLDF00027">
    <property type="entry name" value="p-type_atpase"/>
    <property type="match status" value="1"/>
</dbReference>
<dbReference type="InterPro" id="IPR001757">
    <property type="entry name" value="P_typ_ATPase"/>
</dbReference>
<dbReference type="NCBIfam" id="TIGR01511">
    <property type="entry name" value="ATPase-IB1_Cu"/>
    <property type="match status" value="1"/>
</dbReference>
<dbReference type="PROSITE" id="PS00154">
    <property type="entry name" value="ATPASE_E1_E2"/>
    <property type="match status" value="1"/>
</dbReference>
<dbReference type="SFLD" id="SFLDS00003">
    <property type="entry name" value="Haloacid_Dehalogenase"/>
    <property type="match status" value="1"/>
</dbReference>
<dbReference type="CDD" id="cd00371">
    <property type="entry name" value="HMA"/>
    <property type="match status" value="2"/>
</dbReference>
<comment type="similarity">
    <text evidence="2 23">Belongs to the cation transport ATPase (P-type) (TC 3.A.3) family. Type IB subfamily.</text>
</comment>
<dbReference type="InterPro" id="IPR023299">
    <property type="entry name" value="ATPase_P-typ_cyto_dom_N"/>
</dbReference>
<dbReference type="InterPro" id="IPR027256">
    <property type="entry name" value="P-typ_ATPase_IB"/>
</dbReference>
<evidence type="ECO:0000256" key="2">
    <source>
        <dbReference type="ARBA" id="ARBA00006024"/>
    </source>
</evidence>
<feature type="transmembrane region" description="Helical" evidence="23">
    <location>
        <begin position="274"/>
        <end position="292"/>
    </location>
</feature>
<dbReference type="PRINTS" id="PR00119">
    <property type="entry name" value="CATATPASE"/>
</dbReference>
<dbReference type="Pfam" id="PF00403">
    <property type="entry name" value="HMA"/>
    <property type="match status" value="1"/>
</dbReference>
<keyword evidence="19 23" id="KW-0472">Membrane</keyword>
<comment type="caution">
    <text evidence="26">The sequence shown here is derived from an EMBL/GenBank/DDBJ whole genome shotgun (WGS) entry which is preliminary data.</text>
</comment>
<dbReference type="InterPro" id="IPR018303">
    <property type="entry name" value="ATPase_P-typ_P_site"/>
</dbReference>
<dbReference type="SUPFAM" id="SSF55008">
    <property type="entry name" value="HMA, heavy metal-associated domain"/>
    <property type="match status" value="2"/>
</dbReference>
<feature type="compositionally biased region" description="Polar residues" evidence="24">
    <location>
        <begin position="125"/>
        <end position="135"/>
    </location>
</feature>
<dbReference type="PANTHER" id="PTHR43520">
    <property type="entry name" value="ATP7, ISOFORM B"/>
    <property type="match status" value="1"/>
</dbReference>
<dbReference type="SUPFAM" id="SSF81653">
    <property type="entry name" value="Calcium ATPase, transduction domain A"/>
    <property type="match status" value="1"/>
</dbReference>
<dbReference type="SUPFAM" id="SSF56784">
    <property type="entry name" value="HAD-like"/>
    <property type="match status" value="1"/>
</dbReference>
<evidence type="ECO:0000256" key="21">
    <source>
        <dbReference type="ARBA" id="ARBA00033239"/>
    </source>
</evidence>
<evidence type="ECO:0000256" key="20">
    <source>
        <dbReference type="ARBA" id="ARBA00029719"/>
    </source>
</evidence>
<dbReference type="PANTHER" id="PTHR43520:SF6">
    <property type="entry name" value="COPPER-EXPORTING P-TYPE ATPASE"/>
    <property type="match status" value="1"/>
</dbReference>
<dbReference type="InterPro" id="IPR006122">
    <property type="entry name" value="HMA_Cu_ion-bd"/>
</dbReference>
<dbReference type="NCBIfam" id="TIGR00003">
    <property type="entry name" value="copper ion binding protein"/>
    <property type="match status" value="1"/>
</dbReference>
<feature type="transmembrane region" description="Helical" evidence="23">
    <location>
        <begin position="862"/>
        <end position="880"/>
    </location>
</feature>
<evidence type="ECO:0000259" key="25">
    <source>
        <dbReference type="PROSITE" id="PS50846"/>
    </source>
</evidence>
<evidence type="ECO:0000256" key="5">
    <source>
        <dbReference type="ARBA" id="ARBA00022448"/>
    </source>
</evidence>
<dbReference type="InterPro" id="IPR036163">
    <property type="entry name" value="HMA_dom_sf"/>
</dbReference>
<keyword evidence="15" id="KW-1278">Translocase</keyword>
<keyword evidence="17" id="KW-0186">Copper</keyword>
<keyword evidence="14" id="KW-0460">Magnesium</keyword>
<dbReference type="Gene3D" id="3.40.1110.10">
    <property type="entry name" value="Calcium-transporting ATPase, cytoplasmic domain N"/>
    <property type="match status" value="1"/>
</dbReference>
<evidence type="ECO:0000256" key="7">
    <source>
        <dbReference type="ARBA" id="ARBA00022553"/>
    </source>
</evidence>
<evidence type="ECO:0000313" key="26">
    <source>
        <dbReference type="EMBL" id="MDN2480535.1"/>
    </source>
</evidence>
<feature type="transmembrane region" description="Helical" evidence="23">
    <location>
        <begin position="494"/>
        <end position="516"/>
    </location>
</feature>
<keyword evidence="12" id="KW-0187">Copper transport</keyword>
<keyword evidence="6 23" id="KW-1003">Cell membrane</keyword>
<evidence type="ECO:0000256" key="11">
    <source>
        <dbReference type="ARBA" id="ARBA00022741"/>
    </source>
</evidence>
<name>A0ABT7XXN5_9VIBR</name>
<evidence type="ECO:0000256" key="4">
    <source>
        <dbReference type="ARBA" id="ARBA00015102"/>
    </source>
</evidence>
<feature type="transmembrane region" description="Helical" evidence="23">
    <location>
        <begin position="837"/>
        <end position="856"/>
    </location>
</feature>
<evidence type="ECO:0000256" key="12">
    <source>
        <dbReference type="ARBA" id="ARBA00022796"/>
    </source>
</evidence>
<sequence length="894" mass="94969">MLYQLPIAGAKCNGCLKKIKTAIDSLDHTAVIELSLSELVIDTPLPLQKVIDAIAEQTNVSVGQPIQLALTGLSCGRCVAKLEDALTSDLRHANIDVTKTELSLISAASVDEIIEQVKQCGYQAHASTHQIPSQQEQDEPVTDSEFTPQLDSQHTQTQRLLIGGMTCASCVRSVEQAIMQIPQVSQVQVNLSEQSALVWTTETLPTQQIVDAISVAGYRGEPMSSDSETALDTLVEQQVTQHKTSTIQGLLIGGPLMLWGVLGGNMMIRNPTDQWVWGVVGVICFWLLASGGKHFFTQAWQALTHKRATMDTLVALGTGAAWLFSMVVVIIPDLFPAQARHVYFEASAMIIGLISLGHFIEAKAKVKTRASLNALLSMQAKSATQIVDGKEHTIAIEAVNKGMILRVKPGEQFPVDGVVVRGESYVDESMLTGEPYPINKAIKDRVSAGTVNQDGSLDIETSSIGEHTKLSQIIELVRKAQSSKPQLAKLADRISAVFVPVVVAIALLSGLVWFLVGPQPQWSYTLVVTTSVLIIACPCALGLATPLSVTVGIGKASEHGVLIKDADALQQASSVTTVVFDKTGTLTLGKPVVQRFYTVDDNSEYVLTGLASLESHSEHPIAKAIVGYAKDKGVETTDISGFVNQRGKGVSGYYQNNLLQALSPSAAKELGIDISPVQPALMSANDEAQTAIVIVENGLAIGIVGLSDPLKPESKSTIDALHCQGIRTVLLTGDSQAVAQHIAKELGIDDVIAQVLPEQKAAHMQRLKDAGQHVAMIGDGINDGPALATADVGIAMATGSDVAIESAQVTLLNSSPMSVVTTIAIAKATLKNMKQNLFGAFIYNTLGIPIAAGILYPAFGLLLSPVVAGTAMALSSITVVSNANRLRHFSPLEK</sequence>
<accession>A0ABT7XXN5</accession>
<feature type="transmembrane region" description="Helical" evidence="23">
    <location>
        <begin position="522"/>
        <end position="545"/>
    </location>
</feature>
<evidence type="ECO:0000256" key="19">
    <source>
        <dbReference type="ARBA" id="ARBA00023136"/>
    </source>
</evidence>
<keyword evidence="16 23" id="KW-1133">Transmembrane helix</keyword>
<dbReference type="Gene3D" id="3.30.70.100">
    <property type="match status" value="2"/>
</dbReference>
<reference evidence="26" key="1">
    <citation type="submission" date="2024-05" db="EMBL/GenBank/DDBJ databases">
        <title>Genome Sequences of Four Agar- Degrading Marine Bacteria.</title>
        <authorList>
            <person name="Phillips E.K."/>
            <person name="Shaffer J.C."/>
            <person name="Henson M.W."/>
            <person name="Temperton B."/>
            <person name="Thrash C.J."/>
            <person name="Martin M.O."/>
        </authorList>
    </citation>
    <scope>NUCLEOTIDE SEQUENCE</scope>
    <source>
        <strain evidence="26">EKP203</strain>
    </source>
</reference>
<keyword evidence="11 23" id="KW-0547">Nucleotide-binding</keyword>
<dbReference type="SFLD" id="SFLDG00002">
    <property type="entry name" value="C1.7:_P-type_atpase_like"/>
    <property type="match status" value="1"/>
</dbReference>
<evidence type="ECO:0000256" key="15">
    <source>
        <dbReference type="ARBA" id="ARBA00022967"/>
    </source>
</evidence>
<feature type="region of interest" description="Disordered" evidence="24">
    <location>
        <begin position="125"/>
        <end position="147"/>
    </location>
</feature>
<evidence type="ECO:0000256" key="13">
    <source>
        <dbReference type="ARBA" id="ARBA00022840"/>
    </source>
</evidence>
<evidence type="ECO:0000256" key="23">
    <source>
        <dbReference type="RuleBase" id="RU362081"/>
    </source>
</evidence>
<dbReference type="Gene3D" id="2.70.150.10">
    <property type="entry name" value="Calcium-transporting ATPase, cytoplasmic transduction domain A"/>
    <property type="match status" value="1"/>
</dbReference>